<keyword evidence="4" id="KW-1185">Reference proteome</keyword>
<gene>
    <name evidence="3" type="ORF">ElyMa_002997000</name>
</gene>
<feature type="domain" description="FANCI solenoid 1" evidence="1">
    <location>
        <begin position="66"/>
        <end position="280"/>
    </location>
</feature>
<feature type="domain" description="FANCI helical" evidence="2">
    <location>
        <begin position="286"/>
        <end position="371"/>
    </location>
</feature>
<evidence type="ECO:0000259" key="1">
    <source>
        <dbReference type="Pfam" id="PF14675"/>
    </source>
</evidence>
<dbReference type="PANTHER" id="PTHR21818">
    <property type="entry name" value="BC025462 PROTEIN"/>
    <property type="match status" value="1"/>
</dbReference>
<evidence type="ECO:0000313" key="3">
    <source>
        <dbReference type="EMBL" id="GFS07746.1"/>
    </source>
</evidence>
<dbReference type="InterPro" id="IPR029308">
    <property type="entry name" value="FANCI_S1"/>
</dbReference>
<name>A0AAV4IHL9_9GAST</name>
<evidence type="ECO:0000259" key="2">
    <source>
        <dbReference type="Pfam" id="PF14679"/>
    </source>
</evidence>
<protein>
    <submittedName>
        <fullName evidence="3">Fanconi anemia group I protein-like</fullName>
    </submittedName>
</protein>
<dbReference type="GO" id="GO:0006281">
    <property type="term" value="P:DNA repair"/>
    <property type="evidence" value="ECO:0007669"/>
    <property type="project" value="InterPro"/>
</dbReference>
<organism evidence="3 4">
    <name type="scientific">Elysia marginata</name>
    <dbReference type="NCBI Taxonomy" id="1093978"/>
    <lineage>
        <taxon>Eukaryota</taxon>
        <taxon>Metazoa</taxon>
        <taxon>Spiralia</taxon>
        <taxon>Lophotrochozoa</taxon>
        <taxon>Mollusca</taxon>
        <taxon>Gastropoda</taxon>
        <taxon>Heterobranchia</taxon>
        <taxon>Euthyneura</taxon>
        <taxon>Panpulmonata</taxon>
        <taxon>Sacoglossa</taxon>
        <taxon>Placobranchoidea</taxon>
        <taxon>Plakobranchidae</taxon>
        <taxon>Elysia</taxon>
    </lineage>
</organism>
<comment type="caution">
    <text evidence="3">The sequence shown here is derived from an EMBL/GenBank/DDBJ whole genome shotgun (WGS) entry which is preliminary data.</text>
</comment>
<dbReference type="Pfam" id="PF14675">
    <property type="entry name" value="FANCI_S1"/>
    <property type="match status" value="1"/>
</dbReference>
<evidence type="ECO:0000313" key="4">
    <source>
        <dbReference type="Proteomes" id="UP000762676"/>
    </source>
</evidence>
<accession>A0AAV4IHL9</accession>
<sequence length="394" mass="44170">MDTEVLNLWEADKKAEIVTLLDTKEESEVVKCISKSVLKGRDDPLPIIKAFLSSSQSSDGKALKRFSAIYIGLIKILQKSEINSETGFSIVSLLLTELDAAQPKCLNDIAQFYISCVKDGSFNGGKAFDLLPKILSLLDSHECVPKDEGFIKGSELKSHLINSLCSSRWAPSVALHMASLFKDIILSQEELKFLIQKILRLFPELELADQPAVVFQLLILSGKGNKKLVLEGLCKFYTGQDDANRGRGIMIDSEDLMSEAVDLRTLRQIEGTVILHITQAFHQDQELGSELLKHFKTIQQINPKMVVGPFNLCLLLSISQIHHFEEKVFDFLKTTILKCLNDEDKCSKSLWARECYPETVKTETLVLEAVEHSTQCLTLSNPATFECNRPSDKY</sequence>
<dbReference type="AlphaFoldDB" id="A0AAV4IHL9"/>
<dbReference type="GO" id="GO:0070182">
    <property type="term" value="F:DNA polymerase binding"/>
    <property type="evidence" value="ECO:0007669"/>
    <property type="project" value="TreeGrafter"/>
</dbReference>
<dbReference type="Pfam" id="PF14679">
    <property type="entry name" value="FANCI_HD1"/>
    <property type="match status" value="1"/>
</dbReference>
<dbReference type="InterPro" id="IPR026171">
    <property type="entry name" value="FANCI"/>
</dbReference>
<dbReference type="PANTHER" id="PTHR21818:SF0">
    <property type="entry name" value="FANCONI ANEMIA GROUP I PROTEIN"/>
    <property type="match status" value="1"/>
</dbReference>
<reference evidence="3 4" key="1">
    <citation type="journal article" date="2021" name="Elife">
        <title>Chloroplast acquisition without the gene transfer in kleptoplastic sea slugs, Plakobranchus ocellatus.</title>
        <authorList>
            <person name="Maeda T."/>
            <person name="Takahashi S."/>
            <person name="Yoshida T."/>
            <person name="Shimamura S."/>
            <person name="Takaki Y."/>
            <person name="Nagai Y."/>
            <person name="Toyoda A."/>
            <person name="Suzuki Y."/>
            <person name="Arimoto A."/>
            <person name="Ishii H."/>
            <person name="Satoh N."/>
            <person name="Nishiyama T."/>
            <person name="Hasebe M."/>
            <person name="Maruyama T."/>
            <person name="Minagawa J."/>
            <person name="Obokata J."/>
            <person name="Shigenobu S."/>
        </authorList>
    </citation>
    <scope>NUCLEOTIDE SEQUENCE [LARGE SCALE GENOMIC DNA]</scope>
</reference>
<dbReference type="EMBL" id="BMAT01006176">
    <property type="protein sequence ID" value="GFS07746.1"/>
    <property type="molecule type" value="Genomic_DNA"/>
</dbReference>
<proteinExistence type="predicted"/>
<dbReference type="InterPro" id="IPR029310">
    <property type="entry name" value="FANCI_HD1"/>
</dbReference>
<dbReference type="Proteomes" id="UP000762676">
    <property type="component" value="Unassembled WGS sequence"/>
</dbReference>